<evidence type="ECO:0000313" key="2">
    <source>
        <dbReference type="EMBL" id="GEK74660.1"/>
    </source>
</evidence>
<feature type="transmembrane region" description="Helical" evidence="1">
    <location>
        <begin position="58"/>
        <end position="81"/>
    </location>
</feature>
<gene>
    <name evidence="2" type="ORF">HHA04nite_32040</name>
</gene>
<keyword evidence="1" id="KW-1133">Transmembrane helix</keyword>
<organism evidence="2 3">
    <name type="scientific">Halomonas halophila</name>
    <dbReference type="NCBI Taxonomy" id="29573"/>
    <lineage>
        <taxon>Bacteria</taxon>
        <taxon>Pseudomonadati</taxon>
        <taxon>Pseudomonadota</taxon>
        <taxon>Gammaproteobacteria</taxon>
        <taxon>Oceanospirillales</taxon>
        <taxon>Halomonadaceae</taxon>
        <taxon>Halomonas</taxon>
    </lineage>
</organism>
<evidence type="ECO:0000313" key="3">
    <source>
        <dbReference type="Proteomes" id="UP000321121"/>
    </source>
</evidence>
<keyword evidence="1" id="KW-0812">Transmembrane</keyword>
<reference evidence="2 3" key="1">
    <citation type="submission" date="2019-07" db="EMBL/GenBank/DDBJ databases">
        <title>Whole genome shotgun sequence of Halomonas halophila NBRC 102604.</title>
        <authorList>
            <person name="Hosoyama A."/>
            <person name="Uohara A."/>
            <person name="Ohji S."/>
            <person name="Ichikawa N."/>
        </authorList>
    </citation>
    <scope>NUCLEOTIDE SEQUENCE [LARGE SCALE GENOMIC DNA]</scope>
    <source>
        <strain evidence="2 3">NBRC 102604</strain>
    </source>
</reference>
<sequence length="103" mass="12549">MGMEDRDYYWEDRKRRENKFDKKDTYYRPKEFRKKSSQTYGRYPDDWKVLGGITRKKYMIFSSFFLGCFLTFWAVMAVLNINADLLYFPYEATRKIISALGFL</sequence>
<dbReference type="EMBL" id="BJUS01000060">
    <property type="protein sequence ID" value="GEK74660.1"/>
    <property type="molecule type" value="Genomic_DNA"/>
</dbReference>
<keyword evidence="3" id="KW-1185">Reference proteome</keyword>
<dbReference type="Proteomes" id="UP000321121">
    <property type="component" value="Unassembled WGS sequence"/>
</dbReference>
<dbReference type="RefSeq" id="WP_290130928.1">
    <property type="nucleotide sequence ID" value="NZ_CP129121.1"/>
</dbReference>
<proteinExistence type="predicted"/>
<accession>A0ABQ0U8C2</accession>
<keyword evidence="1" id="KW-0472">Membrane</keyword>
<protein>
    <submittedName>
        <fullName evidence="2">Uncharacterized protein</fullName>
    </submittedName>
</protein>
<name>A0ABQ0U8C2_9GAMM</name>
<evidence type="ECO:0000256" key="1">
    <source>
        <dbReference type="SAM" id="Phobius"/>
    </source>
</evidence>
<comment type="caution">
    <text evidence="2">The sequence shown here is derived from an EMBL/GenBank/DDBJ whole genome shotgun (WGS) entry which is preliminary data.</text>
</comment>